<dbReference type="EMBL" id="QXFW01001704">
    <property type="protein sequence ID" value="KAE8986943.1"/>
    <property type="molecule type" value="Genomic_DNA"/>
</dbReference>
<feature type="region of interest" description="Disordered" evidence="1">
    <location>
        <begin position="252"/>
        <end position="275"/>
    </location>
</feature>
<feature type="region of interest" description="Disordered" evidence="1">
    <location>
        <begin position="452"/>
        <end position="477"/>
    </location>
</feature>
<feature type="compositionally biased region" description="Basic and acidic residues" evidence="1">
    <location>
        <begin position="397"/>
        <end position="409"/>
    </location>
</feature>
<reference evidence="2 3" key="1">
    <citation type="submission" date="2018-09" db="EMBL/GenBank/DDBJ databases">
        <title>Genomic investigation of the strawberry pathogen Phytophthora fragariae indicates pathogenicity is determined by transcriptional variation in three key races.</title>
        <authorList>
            <person name="Adams T.M."/>
            <person name="Armitage A.D."/>
            <person name="Sobczyk M.K."/>
            <person name="Bates H.J."/>
            <person name="Dunwell J.M."/>
            <person name="Nellist C.F."/>
            <person name="Harrison R.J."/>
        </authorList>
    </citation>
    <scope>NUCLEOTIDE SEQUENCE [LARGE SCALE GENOMIC DNA]</scope>
    <source>
        <strain evidence="2 3">SCRP245</strain>
    </source>
</reference>
<feature type="compositionally biased region" description="Low complexity" evidence="1">
    <location>
        <begin position="12"/>
        <end position="24"/>
    </location>
</feature>
<evidence type="ECO:0000313" key="2">
    <source>
        <dbReference type="EMBL" id="KAE8986943.1"/>
    </source>
</evidence>
<evidence type="ECO:0000313" key="3">
    <source>
        <dbReference type="Proteomes" id="UP000460718"/>
    </source>
</evidence>
<proteinExistence type="predicted"/>
<organism evidence="2 3">
    <name type="scientific">Phytophthora fragariae</name>
    <dbReference type="NCBI Taxonomy" id="53985"/>
    <lineage>
        <taxon>Eukaryota</taxon>
        <taxon>Sar</taxon>
        <taxon>Stramenopiles</taxon>
        <taxon>Oomycota</taxon>
        <taxon>Peronosporomycetes</taxon>
        <taxon>Peronosporales</taxon>
        <taxon>Peronosporaceae</taxon>
        <taxon>Phytophthora</taxon>
    </lineage>
</organism>
<dbReference type="Proteomes" id="UP000460718">
    <property type="component" value="Unassembled WGS sequence"/>
</dbReference>
<feature type="compositionally biased region" description="Basic and acidic residues" evidence="1">
    <location>
        <begin position="559"/>
        <end position="571"/>
    </location>
</feature>
<feature type="compositionally biased region" description="Low complexity" evidence="1">
    <location>
        <begin position="351"/>
        <end position="365"/>
    </location>
</feature>
<name>A0A6A3J648_9STRA</name>
<dbReference type="AlphaFoldDB" id="A0A6A3J648"/>
<feature type="compositionally biased region" description="Low complexity" evidence="1">
    <location>
        <begin position="310"/>
        <end position="323"/>
    </location>
</feature>
<feature type="region of interest" description="Disordered" evidence="1">
    <location>
        <begin position="689"/>
        <end position="765"/>
    </location>
</feature>
<comment type="caution">
    <text evidence="2">The sequence shown here is derived from an EMBL/GenBank/DDBJ whole genome shotgun (WGS) entry which is preliminary data.</text>
</comment>
<feature type="compositionally biased region" description="Polar residues" evidence="1">
    <location>
        <begin position="712"/>
        <end position="724"/>
    </location>
</feature>
<feature type="region of interest" description="Disordered" evidence="1">
    <location>
        <begin position="310"/>
        <end position="437"/>
    </location>
</feature>
<feature type="region of interest" description="Disordered" evidence="1">
    <location>
        <begin position="620"/>
        <end position="639"/>
    </location>
</feature>
<accession>A0A6A3J648</accession>
<sequence length="865" mass="91298">MESIGENAENLGGAPAASGVSPPDGSGGGGQPTLAAANPPQTTNEGAGDQTGPRPILTDPNRPDLYTPAGLGAVRSQVQRWAARASTTPASGADQASNPLLAPTTTTTTTMGLPVMSAPNLVNQPDPSTLVNAPSVQPVPNTLRSSPGNGGGVASSGQPGQVQYWNQTGGGYIAQVMPDPNGGWPQVTQTPYGAVVPPTPTTMMTTMTPPTTRVRTAIPSYQNYTIGTPAVAAGVGGGYPVFQPAGWAQTLDPNRPRSAPDARTTQPVAWTPSVGTTPLSYPNQYAYPSQAATQMPPVQYVLPTPSVQYAQAPPAARTQAPTQSVPTPTGSQPMMAGAPPPPGGTPPTGGPTPTQVQAPAQGVPTPSGPPPPNPMNYGPPQAPPPYSYGNAYGQAPDPRRYGVDKEDRPAVSAAEDDDYEGREEEALPNEMATYDPTELDYWNGNQEAEACVQQAASVTTARDKESAPEHDHDDAKPEVEACVQQATSVTTACDKESAPKYDYNDVKHEVDACAQPATSVTTARDERSAPEPDCDYNDYNYENPEVEACAQQATSTLAARDEESALVPEHDHDEEEQEAGVCSPQAASVIEARDSKSVLTPDEEDETKTETVAGVCTPLGAAVTTNPDENPATRAESDGSVSAVLVLFKRPVCDPDPDRTVVYESFGCNTGWGLARAALAAQERAAQAEADEESLCEVSPSSDSRRTGESKGGTTTVNSASTTPDPLVPERPPTESILSEEDGLSQSPVPKHPSTESILSKEDGNNLGPALKCPLPEAYAAKKMTVIPVPRRSVRHLKECSAKKMAVNLVPHQSVINPTKPGQHPPLTLECLLMMNWMRWRRENPPRRPMRRKIMKRNLKSDYFL</sequence>
<gene>
    <name evidence="2" type="ORF">PF011_g19783</name>
</gene>
<feature type="compositionally biased region" description="Basic and acidic residues" evidence="1">
    <location>
        <begin position="461"/>
        <end position="477"/>
    </location>
</feature>
<feature type="compositionally biased region" description="Polar residues" evidence="1">
    <location>
        <begin position="263"/>
        <end position="275"/>
    </location>
</feature>
<feature type="region of interest" description="Disordered" evidence="1">
    <location>
        <begin position="556"/>
        <end position="611"/>
    </location>
</feature>
<evidence type="ECO:0000256" key="1">
    <source>
        <dbReference type="SAM" id="MobiDB-lite"/>
    </source>
</evidence>
<feature type="compositionally biased region" description="Pro residues" evidence="1">
    <location>
        <begin position="338"/>
        <end position="350"/>
    </location>
</feature>
<feature type="region of interest" description="Disordered" evidence="1">
    <location>
        <begin position="139"/>
        <end position="159"/>
    </location>
</feature>
<feature type="region of interest" description="Disordered" evidence="1">
    <location>
        <begin position="516"/>
        <end position="540"/>
    </location>
</feature>
<feature type="compositionally biased region" description="Polar residues" evidence="1">
    <location>
        <begin position="85"/>
        <end position="98"/>
    </location>
</feature>
<feature type="region of interest" description="Disordered" evidence="1">
    <location>
        <begin position="1"/>
        <end position="100"/>
    </location>
</feature>
<protein>
    <submittedName>
        <fullName evidence="2">Uncharacterized protein</fullName>
    </submittedName>
</protein>
<feature type="compositionally biased region" description="Acidic residues" evidence="1">
    <location>
        <begin position="414"/>
        <end position="427"/>
    </location>
</feature>